<name>A0AAW0FNX4_9APHY</name>
<gene>
    <name evidence="1" type="ORF">QCA50_016258</name>
</gene>
<evidence type="ECO:0000313" key="2">
    <source>
        <dbReference type="Proteomes" id="UP001385951"/>
    </source>
</evidence>
<dbReference type="AlphaFoldDB" id="A0AAW0FNX4"/>
<dbReference type="Proteomes" id="UP001385951">
    <property type="component" value="Unassembled WGS sequence"/>
</dbReference>
<evidence type="ECO:0000313" key="1">
    <source>
        <dbReference type="EMBL" id="KAK7680690.1"/>
    </source>
</evidence>
<protein>
    <submittedName>
        <fullName evidence="1">Uncharacterized protein</fullName>
    </submittedName>
</protein>
<sequence length="70" mass="7123">MGDDTYTVESSLIPVGNANSLGTIKSSMLLLELVAAWAFDVAVIADDVGLGVGREGVSIEIISGGSVEVI</sequence>
<keyword evidence="2" id="KW-1185">Reference proteome</keyword>
<dbReference type="EMBL" id="JASBNA010000047">
    <property type="protein sequence ID" value="KAK7680690.1"/>
    <property type="molecule type" value="Genomic_DNA"/>
</dbReference>
<organism evidence="1 2">
    <name type="scientific">Cerrena zonata</name>
    <dbReference type="NCBI Taxonomy" id="2478898"/>
    <lineage>
        <taxon>Eukaryota</taxon>
        <taxon>Fungi</taxon>
        <taxon>Dikarya</taxon>
        <taxon>Basidiomycota</taxon>
        <taxon>Agaricomycotina</taxon>
        <taxon>Agaricomycetes</taxon>
        <taxon>Polyporales</taxon>
        <taxon>Cerrenaceae</taxon>
        <taxon>Cerrena</taxon>
    </lineage>
</organism>
<accession>A0AAW0FNX4</accession>
<comment type="caution">
    <text evidence="1">The sequence shown here is derived from an EMBL/GenBank/DDBJ whole genome shotgun (WGS) entry which is preliminary data.</text>
</comment>
<proteinExistence type="predicted"/>
<reference evidence="1 2" key="1">
    <citation type="submission" date="2022-09" db="EMBL/GenBank/DDBJ databases">
        <authorList>
            <person name="Palmer J.M."/>
        </authorList>
    </citation>
    <scope>NUCLEOTIDE SEQUENCE [LARGE SCALE GENOMIC DNA]</scope>
    <source>
        <strain evidence="1 2">DSM 7382</strain>
    </source>
</reference>